<organism evidence="3 4">
    <name type="scientific">Pinctada imbricata</name>
    <name type="common">Atlantic pearl-oyster</name>
    <name type="synonym">Pinctada martensii</name>
    <dbReference type="NCBI Taxonomy" id="66713"/>
    <lineage>
        <taxon>Eukaryota</taxon>
        <taxon>Metazoa</taxon>
        <taxon>Spiralia</taxon>
        <taxon>Lophotrochozoa</taxon>
        <taxon>Mollusca</taxon>
        <taxon>Bivalvia</taxon>
        <taxon>Autobranchia</taxon>
        <taxon>Pteriomorphia</taxon>
        <taxon>Pterioida</taxon>
        <taxon>Pterioidea</taxon>
        <taxon>Pteriidae</taxon>
        <taxon>Pinctada</taxon>
    </lineage>
</organism>
<name>A0AA88Y288_PINIB</name>
<feature type="coiled-coil region" evidence="1">
    <location>
        <begin position="124"/>
        <end position="179"/>
    </location>
</feature>
<dbReference type="AlphaFoldDB" id="A0AA88Y288"/>
<dbReference type="EMBL" id="VSWD01000008">
    <property type="protein sequence ID" value="KAK3096178.1"/>
    <property type="molecule type" value="Genomic_DNA"/>
</dbReference>
<keyword evidence="1" id="KW-0175">Coiled coil</keyword>
<feature type="coiled-coil region" evidence="1">
    <location>
        <begin position="222"/>
        <end position="282"/>
    </location>
</feature>
<comment type="caution">
    <text evidence="3">The sequence shown here is derived from an EMBL/GenBank/DDBJ whole genome shotgun (WGS) entry which is preliminary data.</text>
</comment>
<accession>A0AA88Y288</accession>
<keyword evidence="4" id="KW-1185">Reference proteome</keyword>
<evidence type="ECO:0000256" key="2">
    <source>
        <dbReference type="SAM" id="MobiDB-lite"/>
    </source>
</evidence>
<gene>
    <name evidence="3" type="ORF">FSP39_024085</name>
</gene>
<proteinExistence type="predicted"/>
<feature type="compositionally biased region" description="Basic and acidic residues" evidence="2">
    <location>
        <begin position="72"/>
        <end position="81"/>
    </location>
</feature>
<sequence>MTSKERGGVWNDWVGDLFAPTIDLGVEDILQGVDKDNAVKSKIKRVSVLDPERVKEIYERVHMMTVLDKEMKEKQTEKAEGKASSTVTESKDHPVEKASKVEDLDLNDSCIWNTNEIKVIRKVMKTIKDQNMKLKVRNRELEKRNSELEGKNFGQEEELEKLKIKLKEVIKANSRLKIHCEHLQSEFDLTNARMTAMEQVFKEVSEEKASMAREVQEIRINSDKDRMDKTRLEVKLESLQREATSQQMAAIDSVKLQCQGEIMKLNEQIKDLTTELNKERKLHRTTKKGLDHLRNHFASLPMSHILPPNSVRQDEIDEFQY</sequence>
<evidence type="ECO:0000256" key="1">
    <source>
        <dbReference type="SAM" id="Coils"/>
    </source>
</evidence>
<dbReference type="Proteomes" id="UP001186944">
    <property type="component" value="Unassembled WGS sequence"/>
</dbReference>
<reference evidence="3" key="1">
    <citation type="submission" date="2019-08" db="EMBL/GenBank/DDBJ databases">
        <title>The improved chromosome-level genome for the pearl oyster Pinctada fucata martensii using PacBio sequencing and Hi-C.</title>
        <authorList>
            <person name="Zheng Z."/>
        </authorList>
    </citation>
    <scope>NUCLEOTIDE SEQUENCE</scope>
    <source>
        <strain evidence="3">ZZ-2019</strain>
        <tissue evidence="3">Adductor muscle</tissue>
    </source>
</reference>
<evidence type="ECO:0000313" key="4">
    <source>
        <dbReference type="Proteomes" id="UP001186944"/>
    </source>
</evidence>
<feature type="region of interest" description="Disordered" evidence="2">
    <location>
        <begin position="72"/>
        <end position="94"/>
    </location>
</feature>
<protein>
    <submittedName>
        <fullName evidence="3">Uncharacterized protein</fullName>
    </submittedName>
</protein>
<evidence type="ECO:0000313" key="3">
    <source>
        <dbReference type="EMBL" id="KAK3096178.1"/>
    </source>
</evidence>